<dbReference type="SUPFAM" id="SSF51735">
    <property type="entry name" value="NAD(P)-binding Rossmann-fold domains"/>
    <property type="match status" value="1"/>
</dbReference>
<dbReference type="InterPro" id="IPR043906">
    <property type="entry name" value="Gfo/Idh/MocA_OxRdtase_bact_C"/>
</dbReference>
<dbReference type="Gene3D" id="3.40.50.720">
    <property type="entry name" value="NAD(P)-binding Rossmann-like Domain"/>
    <property type="match status" value="1"/>
</dbReference>
<dbReference type="EMBL" id="CABWLR010000005">
    <property type="protein sequence ID" value="VXB91813.1"/>
    <property type="molecule type" value="Genomic_DNA"/>
</dbReference>
<organism evidence="3 4">
    <name type="scientific">Maribacter litoralis</name>
    <dbReference type="NCBI Taxonomy" id="2059726"/>
    <lineage>
        <taxon>Bacteria</taxon>
        <taxon>Pseudomonadati</taxon>
        <taxon>Bacteroidota</taxon>
        <taxon>Flavobacteriia</taxon>
        <taxon>Flavobacteriales</taxon>
        <taxon>Flavobacteriaceae</taxon>
        <taxon>Maribacter</taxon>
    </lineage>
</organism>
<dbReference type="PANTHER" id="PTHR43818:SF5">
    <property type="entry name" value="OXIDOREDUCTASE FAMILY PROTEIN"/>
    <property type="match status" value="1"/>
</dbReference>
<dbReference type="Pfam" id="PF01408">
    <property type="entry name" value="GFO_IDH_MocA"/>
    <property type="match status" value="1"/>
</dbReference>
<dbReference type="InterPro" id="IPR050463">
    <property type="entry name" value="Gfo/Idh/MocA_oxidrdct_glycsds"/>
</dbReference>
<name>A0A653UFS9_9FLAO</name>
<dbReference type="GO" id="GO:0000166">
    <property type="term" value="F:nucleotide binding"/>
    <property type="evidence" value="ECO:0007669"/>
    <property type="project" value="InterPro"/>
</dbReference>
<dbReference type="SUPFAM" id="SSF55347">
    <property type="entry name" value="Glyceraldehyde-3-phosphate dehydrogenase-like, C-terminal domain"/>
    <property type="match status" value="1"/>
</dbReference>
<dbReference type="Gene3D" id="3.30.360.10">
    <property type="entry name" value="Dihydrodipicolinate Reductase, domain 2"/>
    <property type="match status" value="1"/>
</dbReference>
<protein>
    <submittedName>
        <fullName evidence="3">Oxidoreductase</fullName>
    </submittedName>
</protein>
<proteinExistence type="predicted"/>
<dbReference type="PANTHER" id="PTHR43818">
    <property type="entry name" value="BCDNA.GH03377"/>
    <property type="match status" value="1"/>
</dbReference>
<evidence type="ECO:0000313" key="4">
    <source>
        <dbReference type="Proteomes" id="UP000430202"/>
    </source>
</evidence>
<evidence type="ECO:0000259" key="1">
    <source>
        <dbReference type="Pfam" id="PF01408"/>
    </source>
</evidence>
<dbReference type="InterPro" id="IPR000683">
    <property type="entry name" value="Gfo/Idh/MocA-like_OxRdtase_N"/>
</dbReference>
<dbReference type="Pfam" id="PF19051">
    <property type="entry name" value="GFO_IDH_MocA_C2"/>
    <property type="match status" value="1"/>
</dbReference>
<feature type="domain" description="Gfo/Idh/MocA-like oxidoreductase bacterial type C-terminal" evidence="2">
    <location>
        <begin position="208"/>
        <end position="266"/>
    </location>
</feature>
<gene>
    <name evidence="3" type="ORF">MARI151_50091</name>
</gene>
<feature type="domain" description="Gfo/Idh/MocA-like oxidoreductase N-terminal" evidence="1">
    <location>
        <begin position="43"/>
        <end position="166"/>
    </location>
</feature>
<sequence>MLHNRRNFIRKGTAGLVMTGASFMFPMELLSMMRNRVGPNDTINVGLIGCKGMGFSDLSSFLKMSEINVIALCDVDENVLRERTEDLKKAGIKKPKWYGDYRKLLENKDIDVVIIGTPDHWHCLQLTDALQAGKDVYCEKPIANSVQEANIMLDFVESRDRMVQIGQWQRSQPHFVDAIKYVHSGALGEIRLAKAWAYQGWMKPVPVVADSPVPKGVDYKMWLGPAPDRAFNKNRFHFDFRWFWDYAGGLMTDWGVHLMDYALYGMKAGTPKSVMALGGKFAYPNDASETPDTLQTVYEYDGFSILWEHATGIDGGNYGRNHGIAFIGNNGTLVVDRNGWEVIPETEFQGWGKDGIPKIEAVSHGKGDFRGLDLHTQNFIEAVKSRDGSMLNAPIKVGYDAALVSHMGNVAFKTGDRIYWDETSGKFKNEEANQFLKAAYHNGWELPSL</sequence>
<accession>A0A653UFS9</accession>
<evidence type="ECO:0000259" key="2">
    <source>
        <dbReference type="Pfam" id="PF19051"/>
    </source>
</evidence>
<dbReference type="InterPro" id="IPR036291">
    <property type="entry name" value="NAD(P)-bd_dom_sf"/>
</dbReference>
<dbReference type="Proteomes" id="UP000430202">
    <property type="component" value="Unassembled WGS sequence"/>
</dbReference>
<keyword evidence="4" id="KW-1185">Reference proteome</keyword>
<dbReference type="AlphaFoldDB" id="A0A653UFS9"/>
<evidence type="ECO:0000313" key="3">
    <source>
        <dbReference type="EMBL" id="VXB91813.1"/>
    </source>
</evidence>
<reference evidence="3 4" key="1">
    <citation type="submission" date="2019-10" db="EMBL/GenBank/DDBJ databases">
        <authorList>
            <person name="Karimi E."/>
        </authorList>
    </citation>
    <scope>NUCLEOTIDE SEQUENCE [LARGE SCALE GENOMIC DNA]</scope>
    <source>
        <strain evidence="3">Maribacter sp. 151</strain>
    </source>
</reference>
<dbReference type="RefSeq" id="WP_159303359.1">
    <property type="nucleotide sequence ID" value="NZ_LR733271.1"/>
</dbReference>